<name>Q9FYU9_SOPFL</name>
<dbReference type="CDD" id="cd06899">
    <property type="entry name" value="lectin_legume_LecRK_Arcelin_ConA"/>
    <property type="match status" value="1"/>
</dbReference>
<dbReference type="InterPro" id="IPR013320">
    <property type="entry name" value="ConA-like_dom_sf"/>
</dbReference>
<dbReference type="SUPFAM" id="SSF49899">
    <property type="entry name" value="Concanavalin A-like lectins/glucanases"/>
    <property type="match status" value="1"/>
</dbReference>
<comment type="similarity">
    <text evidence="1">Belongs to the leguminous lectin family.</text>
</comment>
<feature type="chain" id="PRO_5004326636" evidence="6">
    <location>
        <begin position="31"/>
        <end position="284"/>
    </location>
</feature>
<keyword evidence="3" id="KW-0430">Lectin</keyword>
<keyword evidence="4" id="KW-0106">Calcium</keyword>
<dbReference type="Gene3D" id="2.60.120.200">
    <property type="match status" value="1"/>
</dbReference>
<dbReference type="PANTHER" id="PTHR32401:SF47">
    <property type="entry name" value="LEGUME LECTIN DOMAIN-CONTAINING PROTEIN"/>
    <property type="match status" value="1"/>
</dbReference>
<evidence type="ECO:0000256" key="6">
    <source>
        <dbReference type="SAM" id="SignalP"/>
    </source>
</evidence>
<dbReference type="EMBL" id="AF285121">
    <property type="protein sequence ID" value="AAG00508.1"/>
    <property type="molecule type" value="mRNA"/>
</dbReference>
<protein>
    <submittedName>
        <fullName evidence="8">Lectin</fullName>
    </submittedName>
</protein>
<reference evidence="8" key="1">
    <citation type="submission" date="2000-07" db="EMBL/GenBank/DDBJ databases">
        <title>Cloning and sequencing of Sophora flavescens lectin gene, 284 AA.</title>
        <authorList>
            <person name="Yan B."/>
            <person name="Ma Z.G."/>
            <person name="Wang L.X."/>
            <person name="Chai H.M."/>
            <person name="Huang X.Q."/>
        </authorList>
    </citation>
    <scope>NUCLEOTIDE SEQUENCE</scope>
    <source>
        <tissue evidence="8">Root</tissue>
    </source>
</reference>
<dbReference type="InterPro" id="IPR001220">
    <property type="entry name" value="Legume_lectin_dom"/>
</dbReference>
<sequence>MAIFQKHLSLPFLVFAIATIVLMSLRGVNSADSLSFTFSDFDPNGEDLLFQGDAHVTSNNILQLTKTSNGVPLQNTVGRALFSTPIHLWEKSTNRLSSFESTFTFVLTSPQSNPADGFAFFIAPPDTTIPEGSDGGLLGLFSPENALNPKANQVVAVEFDTFYDKSSNSWDPNYVHIGIDVNQIKSSATVRWDRKEGVIGTARINYNAATRNLSVVSSYPGGSQDYVVSYVVDLRTKLPEFVRVGFSASTGQQYQVHSIRSWFFSSSLHYTVAKQEDMYIARVV</sequence>
<dbReference type="PROSITE" id="PS00307">
    <property type="entry name" value="LECTIN_LEGUME_BETA"/>
    <property type="match status" value="1"/>
</dbReference>
<evidence type="ECO:0000256" key="1">
    <source>
        <dbReference type="ARBA" id="ARBA00007606"/>
    </source>
</evidence>
<dbReference type="SMR" id="Q9FYU9"/>
<evidence type="ECO:0000256" key="5">
    <source>
        <dbReference type="ARBA" id="ARBA00023211"/>
    </source>
</evidence>
<dbReference type="GO" id="GO:0030246">
    <property type="term" value="F:carbohydrate binding"/>
    <property type="evidence" value="ECO:0007669"/>
    <property type="project" value="UniProtKB-KW"/>
</dbReference>
<feature type="domain" description="Legume lectin" evidence="7">
    <location>
        <begin position="33"/>
        <end position="270"/>
    </location>
</feature>
<dbReference type="InterPro" id="IPR019825">
    <property type="entry name" value="Lectin_legB_Mn/Ca_BS"/>
</dbReference>
<organism evidence="8">
    <name type="scientific">Sophora flavescens</name>
    <name type="common">Shrubby sophora</name>
    <name type="synonym">Radiusia flavescens</name>
    <dbReference type="NCBI Taxonomy" id="49840"/>
    <lineage>
        <taxon>Eukaryota</taxon>
        <taxon>Viridiplantae</taxon>
        <taxon>Streptophyta</taxon>
        <taxon>Embryophyta</taxon>
        <taxon>Tracheophyta</taxon>
        <taxon>Spermatophyta</taxon>
        <taxon>Magnoliopsida</taxon>
        <taxon>eudicotyledons</taxon>
        <taxon>Gunneridae</taxon>
        <taxon>Pentapetalae</taxon>
        <taxon>rosids</taxon>
        <taxon>fabids</taxon>
        <taxon>Fabales</taxon>
        <taxon>Fabaceae</taxon>
        <taxon>Papilionoideae</taxon>
        <taxon>50 kb inversion clade</taxon>
        <taxon>genistoids sensu lato</taxon>
        <taxon>core genistoids</taxon>
        <taxon>Sophoreae</taxon>
        <taxon>Sophora</taxon>
    </lineage>
</organism>
<dbReference type="AlphaFoldDB" id="Q9FYU9"/>
<dbReference type="InterPro" id="IPR016363">
    <property type="entry name" value="L-lectin"/>
</dbReference>
<dbReference type="InterPro" id="IPR000985">
    <property type="entry name" value="Lectin_LegA_CS"/>
</dbReference>
<evidence type="ECO:0000256" key="4">
    <source>
        <dbReference type="ARBA" id="ARBA00022837"/>
    </source>
</evidence>
<evidence type="ECO:0000256" key="2">
    <source>
        <dbReference type="ARBA" id="ARBA00022723"/>
    </source>
</evidence>
<dbReference type="GO" id="GO:0046872">
    <property type="term" value="F:metal ion binding"/>
    <property type="evidence" value="ECO:0007669"/>
    <property type="project" value="UniProtKB-KW"/>
</dbReference>
<dbReference type="PANTHER" id="PTHR32401">
    <property type="entry name" value="CONCANAVALIN A-LIKE LECTIN FAMILY PROTEIN"/>
    <property type="match status" value="1"/>
</dbReference>
<keyword evidence="6" id="KW-0732">Signal</keyword>
<dbReference type="FunFam" id="2.60.120.200:FF:000237">
    <property type="entry name" value="Mannose/glucose-specific lectin"/>
    <property type="match status" value="1"/>
</dbReference>
<keyword evidence="2" id="KW-0479">Metal-binding</keyword>
<accession>Q9FYU9</accession>
<evidence type="ECO:0000313" key="8">
    <source>
        <dbReference type="EMBL" id="AAG00508.1"/>
    </source>
</evidence>
<dbReference type="Pfam" id="PF00139">
    <property type="entry name" value="Lectin_legB"/>
    <property type="match status" value="1"/>
</dbReference>
<evidence type="ECO:0000259" key="7">
    <source>
        <dbReference type="Pfam" id="PF00139"/>
    </source>
</evidence>
<keyword evidence="5" id="KW-0464">Manganese</keyword>
<dbReference type="InterPro" id="IPR050258">
    <property type="entry name" value="Leguminous_Lectin"/>
</dbReference>
<evidence type="ECO:0000256" key="3">
    <source>
        <dbReference type="ARBA" id="ARBA00022734"/>
    </source>
</evidence>
<dbReference type="PROSITE" id="PS00308">
    <property type="entry name" value="LECTIN_LEGUME_ALPHA"/>
    <property type="match status" value="1"/>
</dbReference>
<dbReference type="PIRSF" id="PIRSF002690">
    <property type="entry name" value="L-type_lectin_plant"/>
    <property type="match status" value="1"/>
</dbReference>
<feature type="signal peptide" evidence="6">
    <location>
        <begin position="1"/>
        <end position="30"/>
    </location>
</feature>
<proteinExistence type="evidence at transcript level"/>